<keyword evidence="4" id="KW-0805">Transcription regulation</keyword>
<dbReference type="EMBL" id="BTRK01000004">
    <property type="protein sequence ID" value="GMR46382.1"/>
    <property type="molecule type" value="Genomic_DNA"/>
</dbReference>
<comment type="caution">
    <text evidence="12">The sequence shown here is derived from an EMBL/GenBank/DDBJ whole genome shotgun (WGS) entry which is preliminary data.</text>
</comment>
<protein>
    <recommendedName>
        <fullName evidence="14">Nuclear receptor</fullName>
    </recommendedName>
</protein>
<dbReference type="AlphaFoldDB" id="A0AAN5CL00"/>
<evidence type="ECO:0000256" key="1">
    <source>
        <dbReference type="ARBA" id="ARBA00022723"/>
    </source>
</evidence>
<dbReference type="GO" id="GO:0008270">
    <property type="term" value="F:zinc ion binding"/>
    <property type="evidence" value="ECO:0007669"/>
    <property type="project" value="UniProtKB-KW"/>
</dbReference>
<evidence type="ECO:0000259" key="11">
    <source>
        <dbReference type="PROSITE" id="PS51843"/>
    </source>
</evidence>
<dbReference type="Proteomes" id="UP001328107">
    <property type="component" value="Unassembled WGS sequence"/>
</dbReference>
<feature type="domain" description="NR LBD" evidence="11">
    <location>
        <begin position="137"/>
        <end position="391"/>
    </location>
</feature>
<evidence type="ECO:0000313" key="13">
    <source>
        <dbReference type="Proteomes" id="UP001328107"/>
    </source>
</evidence>
<evidence type="ECO:0000313" key="12">
    <source>
        <dbReference type="EMBL" id="GMR46382.1"/>
    </source>
</evidence>
<keyword evidence="8" id="KW-0539">Nucleus</keyword>
<reference evidence="13" key="1">
    <citation type="submission" date="2022-10" db="EMBL/GenBank/DDBJ databases">
        <title>Genome assembly of Pristionchus species.</title>
        <authorList>
            <person name="Yoshida K."/>
            <person name="Sommer R.J."/>
        </authorList>
    </citation>
    <scope>NUCLEOTIDE SEQUENCE [LARGE SCALE GENOMIC DNA]</scope>
    <source>
        <strain evidence="13">RS5460</strain>
    </source>
</reference>
<sequence length="400" mass="46065">MEPINQNNPIDKCRKCLICDGKSNAARMGLDMCRACATFYKRATGKKFYECLSGTNKCALNKGDACKKCRKDKIDKLLSNMSDTGKPKVSNPSSTASTESDPVPLRDAHDTPCDPSCSNIDAGASNSALILNRVRSAYKNMSHTRLTTELLTRPSIIHPMLITDEDCPFEQATAGTIEAVNRILISTIPVFARLAFPEFGSLSKQHQWMIAKKFFIRFRFYEASYRADKLFPEEPDRLCAGYTYWFTHHYDEGFYKDCPNVIDVQHVKTSMHQFCKEHHGRFKGFMKRLKMSEPEFLYITALMFWTLEDLELPNYVTEIGDGYRASIMREMHAYFLEERKMENYAARLGELLTAIQTFDMTEARMKQNLEFMRLMNVLSDDSFIYQIQREDAPPRNFVLL</sequence>
<dbReference type="Gene3D" id="1.10.565.10">
    <property type="entry name" value="Retinoid X Receptor"/>
    <property type="match status" value="1"/>
</dbReference>
<keyword evidence="1" id="KW-0479">Metal-binding</keyword>
<dbReference type="SUPFAM" id="SSF57716">
    <property type="entry name" value="Glucocorticoid receptor-like (DNA-binding domain)"/>
    <property type="match status" value="1"/>
</dbReference>
<dbReference type="SMART" id="SM00399">
    <property type="entry name" value="ZnF_C4"/>
    <property type="match status" value="1"/>
</dbReference>
<evidence type="ECO:0000256" key="5">
    <source>
        <dbReference type="ARBA" id="ARBA00023125"/>
    </source>
</evidence>
<evidence type="ECO:0000256" key="8">
    <source>
        <dbReference type="ARBA" id="ARBA00023242"/>
    </source>
</evidence>
<organism evidence="12 13">
    <name type="scientific">Pristionchus mayeri</name>
    <dbReference type="NCBI Taxonomy" id="1317129"/>
    <lineage>
        <taxon>Eukaryota</taxon>
        <taxon>Metazoa</taxon>
        <taxon>Ecdysozoa</taxon>
        <taxon>Nematoda</taxon>
        <taxon>Chromadorea</taxon>
        <taxon>Rhabditida</taxon>
        <taxon>Rhabditina</taxon>
        <taxon>Diplogasteromorpha</taxon>
        <taxon>Diplogasteroidea</taxon>
        <taxon>Neodiplogasteridae</taxon>
        <taxon>Pristionchus</taxon>
    </lineage>
</organism>
<dbReference type="PROSITE" id="PS51030">
    <property type="entry name" value="NUCLEAR_REC_DBD_2"/>
    <property type="match status" value="1"/>
</dbReference>
<keyword evidence="5" id="KW-0238">DNA-binding</keyword>
<keyword evidence="13" id="KW-1185">Reference proteome</keyword>
<evidence type="ECO:0000256" key="3">
    <source>
        <dbReference type="ARBA" id="ARBA00022833"/>
    </source>
</evidence>
<dbReference type="InterPro" id="IPR035500">
    <property type="entry name" value="NHR-like_dom_sf"/>
</dbReference>
<dbReference type="SUPFAM" id="SSF48508">
    <property type="entry name" value="Nuclear receptor ligand-binding domain"/>
    <property type="match status" value="1"/>
</dbReference>
<keyword evidence="2" id="KW-0863">Zinc-finger</keyword>
<dbReference type="Pfam" id="PF00104">
    <property type="entry name" value="Hormone_recep"/>
    <property type="match status" value="1"/>
</dbReference>
<dbReference type="PROSITE" id="PS51843">
    <property type="entry name" value="NR_LBD"/>
    <property type="match status" value="1"/>
</dbReference>
<evidence type="ECO:0008006" key="14">
    <source>
        <dbReference type="Google" id="ProtNLM"/>
    </source>
</evidence>
<dbReference type="GO" id="GO:0005634">
    <property type="term" value="C:nucleus"/>
    <property type="evidence" value="ECO:0007669"/>
    <property type="project" value="TreeGrafter"/>
</dbReference>
<evidence type="ECO:0000256" key="7">
    <source>
        <dbReference type="ARBA" id="ARBA00023170"/>
    </source>
</evidence>
<feature type="compositionally biased region" description="Polar residues" evidence="9">
    <location>
        <begin position="90"/>
        <end position="100"/>
    </location>
</feature>
<evidence type="ECO:0000256" key="6">
    <source>
        <dbReference type="ARBA" id="ARBA00023163"/>
    </source>
</evidence>
<dbReference type="PANTHER" id="PTHR46011:SF6">
    <property type="entry name" value="HIGH ZINC ACTIVATED NUCLEAR RECEPTOR PROTEIN"/>
    <property type="match status" value="1"/>
</dbReference>
<dbReference type="InterPro" id="IPR001628">
    <property type="entry name" value="Znf_hrmn_rcpt"/>
</dbReference>
<accession>A0AAN5CL00</accession>
<dbReference type="SMART" id="SM00430">
    <property type="entry name" value="HOLI"/>
    <property type="match status" value="1"/>
</dbReference>
<proteinExistence type="predicted"/>
<dbReference type="GO" id="GO:0043565">
    <property type="term" value="F:sequence-specific DNA binding"/>
    <property type="evidence" value="ECO:0007669"/>
    <property type="project" value="InterPro"/>
</dbReference>
<evidence type="ECO:0000259" key="10">
    <source>
        <dbReference type="PROSITE" id="PS51030"/>
    </source>
</evidence>
<dbReference type="InterPro" id="IPR013088">
    <property type="entry name" value="Znf_NHR/GATA"/>
</dbReference>
<dbReference type="Gene3D" id="3.30.50.10">
    <property type="entry name" value="Erythroid Transcription Factor GATA-1, subunit A"/>
    <property type="match status" value="1"/>
</dbReference>
<feature type="region of interest" description="Disordered" evidence="9">
    <location>
        <begin position="80"/>
        <end position="113"/>
    </location>
</feature>
<evidence type="ECO:0000256" key="4">
    <source>
        <dbReference type="ARBA" id="ARBA00023015"/>
    </source>
</evidence>
<keyword evidence="6" id="KW-0804">Transcription</keyword>
<dbReference type="PANTHER" id="PTHR46011">
    <property type="entry name" value="NUCLEAR HORMONE RECEPTOR FAMILY MEMBER NHR-86-RELATED"/>
    <property type="match status" value="1"/>
</dbReference>
<name>A0AAN5CL00_9BILA</name>
<evidence type="ECO:0000256" key="9">
    <source>
        <dbReference type="SAM" id="MobiDB-lite"/>
    </source>
</evidence>
<keyword evidence="3" id="KW-0862">Zinc</keyword>
<dbReference type="GO" id="GO:0003700">
    <property type="term" value="F:DNA-binding transcription factor activity"/>
    <property type="evidence" value="ECO:0007669"/>
    <property type="project" value="InterPro"/>
</dbReference>
<feature type="domain" description="Nuclear receptor" evidence="10">
    <location>
        <begin position="13"/>
        <end position="88"/>
    </location>
</feature>
<keyword evidence="7" id="KW-0675">Receptor</keyword>
<dbReference type="Pfam" id="PF00105">
    <property type="entry name" value="zf-C4"/>
    <property type="match status" value="1"/>
</dbReference>
<evidence type="ECO:0000256" key="2">
    <source>
        <dbReference type="ARBA" id="ARBA00022771"/>
    </source>
</evidence>
<dbReference type="InterPro" id="IPR000536">
    <property type="entry name" value="Nucl_hrmn_rcpt_lig-bd"/>
</dbReference>
<gene>
    <name evidence="12" type="ORF">PMAYCL1PPCAC_16577</name>
</gene>